<feature type="transmembrane region" description="Helical" evidence="7">
    <location>
        <begin position="241"/>
        <end position="263"/>
    </location>
</feature>
<evidence type="ECO:0000256" key="3">
    <source>
        <dbReference type="ARBA" id="ARBA00022475"/>
    </source>
</evidence>
<keyword evidence="4 7" id="KW-0812">Transmembrane</keyword>
<dbReference type="InterPro" id="IPR000515">
    <property type="entry name" value="MetI-like"/>
</dbReference>
<keyword evidence="6 7" id="KW-0472">Membrane</keyword>
<dbReference type="PANTHER" id="PTHR43386:SF1">
    <property type="entry name" value="D,D-DIPEPTIDE TRANSPORT SYSTEM PERMEASE PROTEIN DDPC-RELATED"/>
    <property type="match status" value="1"/>
</dbReference>
<dbReference type="GO" id="GO:0055085">
    <property type="term" value="P:transmembrane transport"/>
    <property type="evidence" value="ECO:0007669"/>
    <property type="project" value="InterPro"/>
</dbReference>
<feature type="transmembrane region" description="Helical" evidence="7">
    <location>
        <begin position="79"/>
        <end position="102"/>
    </location>
</feature>
<organism evidence="9">
    <name type="scientific">marine metagenome</name>
    <dbReference type="NCBI Taxonomy" id="408172"/>
    <lineage>
        <taxon>unclassified sequences</taxon>
        <taxon>metagenomes</taxon>
        <taxon>ecological metagenomes</taxon>
    </lineage>
</organism>
<dbReference type="SUPFAM" id="SSF161098">
    <property type="entry name" value="MetI-like"/>
    <property type="match status" value="1"/>
</dbReference>
<evidence type="ECO:0000256" key="5">
    <source>
        <dbReference type="ARBA" id="ARBA00022989"/>
    </source>
</evidence>
<dbReference type="PROSITE" id="PS50928">
    <property type="entry name" value="ABC_TM1"/>
    <property type="match status" value="1"/>
</dbReference>
<sequence>MIIALRNFPKDNILFLIGGFVSLLWIIIAIFSNEIVPYDPLVQNLAIRFEPPSYGHWFGTDTLGRDIFSRVLVGSRLSLTAGLLTVVIAGTIGTLFGAVAGYYGRIVDDIMMRASEMVMAFPAIILAMTITATLGPSLYNTILAMVVVSWPNYARVMRSMVIHVKQNEYVDASRTLGSSKIRTLFKEVLPNSLGPVIVMGTLEFGNAILIFSGLSFLGLGAPPPNPEWGAMVANGMENFSYWWIGSFPGLAIFSVSIAANFLGDGLRDYLDPRLRKTFS</sequence>
<name>A0A381XYP4_9ZZZZ</name>
<feature type="transmembrane region" description="Helical" evidence="7">
    <location>
        <begin position="196"/>
        <end position="221"/>
    </location>
</feature>
<dbReference type="Gene3D" id="1.10.3720.10">
    <property type="entry name" value="MetI-like"/>
    <property type="match status" value="1"/>
</dbReference>
<gene>
    <name evidence="9" type="ORF">METZ01_LOCUS122395</name>
</gene>
<dbReference type="EMBL" id="UINC01016760">
    <property type="protein sequence ID" value="SVA69541.1"/>
    <property type="molecule type" value="Genomic_DNA"/>
</dbReference>
<dbReference type="InterPro" id="IPR035906">
    <property type="entry name" value="MetI-like_sf"/>
</dbReference>
<evidence type="ECO:0000256" key="4">
    <source>
        <dbReference type="ARBA" id="ARBA00022692"/>
    </source>
</evidence>
<evidence type="ECO:0000313" key="9">
    <source>
        <dbReference type="EMBL" id="SVA69541.1"/>
    </source>
</evidence>
<dbReference type="CDD" id="cd06261">
    <property type="entry name" value="TM_PBP2"/>
    <property type="match status" value="1"/>
</dbReference>
<evidence type="ECO:0000256" key="2">
    <source>
        <dbReference type="ARBA" id="ARBA00022448"/>
    </source>
</evidence>
<keyword evidence="2" id="KW-0813">Transport</keyword>
<reference evidence="9" key="1">
    <citation type="submission" date="2018-05" db="EMBL/GenBank/DDBJ databases">
        <authorList>
            <person name="Lanie J.A."/>
            <person name="Ng W.-L."/>
            <person name="Kazmierczak K.M."/>
            <person name="Andrzejewski T.M."/>
            <person name="Davidsen T.M."/>
            <person name="Wayne K.J."/>
            <person name="Tettelin H."/>
            <person name="Glass J.I."/>
            <person name="Rusch D."/>
            <person name="Podicherti R."/>
            <person name="Tsui H.-C.T."/>
            <person name="Winkler M.E."/>
        </authorList>
    </citation>
    <scope>NUCLEOTIDE SEQUENCE</scope>
</reference>
<protein>
    <recommendedName>
        <fullName evidence="8">ABC transmembrane type-1 domain-containing protein</fullName>
    </recommendedName>
</protein>
<dbReference type="InterPro" id="IPR050366">
    <property type="entry name" value="BP-dependent_transpt_permease"/>
</dbReference>
<evidence type="ECO:0000256" key="6">
    <source>
        <dbReference type="ARBA" id="ARBA00023136"/>
    </source>
</evidence>
<keyword evidence="5 7" id="KW-1133">Transmembrane helix</keyword>
<feature type="transmembrane region" description="Helical" evidence="7">
    <location>
        <begin position="114"/>
        <end position="132"/>
    </location>
</feature>
<evidence type="ECO:0000256" key="7">
    <source>
        <dbReference type="SAM" id="Phobius"/>
    </source>
</evidence>
<dbReference type="AlphaFoldDB" id="A0A381XYP4"/>
<accession>A0A381XYP4</accession>
<feature type="domain" description="ABC transmembrane type-1" evidence="8">
    <location>
        <begin position="75"/>
        <end position="263"/>
    </location>
</feature>
<comment type="subcellular location">
    <subcellularLocation>
        <location evidence="1">Cell membrane</location>
        <topology evidence="1">Multi-pass membrane protein</topology>
    </subcellularLocation>
</comment>
<evidence type="ECO:0000259" key="8">
    <source>
        <dbReference type="PROSITE" id="PS50928"/>
    </source>
</evidence>
<dbReference type="GO" id="GO:0005886">
    <property type="term" value="C:plasma membrane"/>
    <property type="evidence" value="ECO:0007669"/>
    <property type="project" value="UniProtKB-SubCell"/>
</dbReference>
<evidence type="ECO:0000256" key="1">
    <source>
        <dbReference type="ARBA" id="ARBA00004651"/>
    </source>
</evidence>
<keyword evidence="3" id="KW-1003">Cell membrane</keyword>
<feature type="transmembrane region" description="Helical" evidence="7">
    <location>
        <begin position="12"/>
        <end position="31"/>
    </location>
</feature>
<dbReference type="Pfam" id="PF00528">
    <property type="entry name" value="BPD_transp_1"/>
    <property type="match status" value="1"/>
</dbReference>
<dbReference type="PANTHER" id="PTHR43386">
    <property type="entry name" value="OLIGOPEPTIDE TRANSPORT SYSTEM PERMEASE PROTEIN APPC"/>
    <property type="match status" value="1"/>
</dbReference>
<proteinExistence type="predicted"/>